<dbReference type="EMBL" id="CP002028">
    <property type="protein sequence ID" value="ADG81120.1"/>
    <property type="molecule type" value="Genomic_DNA"/>
</dbReference>
<gene>
    <name evidence="1" type="ordered locus">TherJR_0080</name>
    <name evidence="2" type="ordered locus">TherJR_0232</name>
    <name evidence="3" type="ordered locus">TherJR_2117</name>
</gene>
<dbReference type="AlphaFoldDB" id="D5X8T6"/>
<reference evidence="3 4" key="1">
    <citation type="submission" date="2010-05" db="EMBL/GenBank/DDBJ databases">
        <title>Complete sequence of Thermincola sp. JR.</title>
        <authorList>
            <consortium name="US DOE Joint Genome Institute"/>
            <person name="Lucas S."/>
            <person name="Copeland A."/>
            <person name="Lapidus A."/>
            <person name="Cheng J.-F."/>
            <person name="Bruce D."/>
            <person name="Goodwin L."/>
            <person name="Pitluck S."/>
            <person name="Chertkov O."/>
            <person name="Detter J.C."/>
            <person name="Han C."/>
            <person name="Tapia R."/>
            <person name="Land M."/>
            <person name="Hauser L."/>
            <person name="Kyrpides N."/>
            <person name="Mikhailova N."/>
            <person name="Hazen T.C."/>
            <person name="Woyke T."/>
        </authorList>
    </citation>
    <scope>NUCLEOTIDE SEQUENCE [LARGE SCALE GENOMIC DNA]</scope>
    <source>
        <strain evidence="3 4">JR</strain>
    </source>
</reference>
<evidence type="ECO:0000313" key="4">
    <source>
        <dbReference type="Proteomes" id="UP000002377"/>
    </source>
</evidence>
<dbReference type="KEGG" id="tjr:TherJR_0080"/>
<evidence type="ECO:0000313" key="1">
    <source>
        <dbReference type="EMBL" id="ADG80976.1"/>
    </source>
</evidence>
<dbReference type="KEGG" id="tjr:TherJR_2117"/>
<evidence type="ECO:0000313" key="3">
    <source>
        <dbReference type="EMBL" id="ADG82962.1"/>
    </source>
</evidence>
<dbReference type="KEGG" id="tjr:TherJR_0232"/>
<keyword evidence="4" id="KW-1185">Reference proteome</keyword>
<dbReference type="EMBL" id="CP002028">
    <property type="protein sequence ID" value="ADG82962.1"/>
    <property type="molecule type" value="Genomic_DNA"/>
</dbReference>
<dbReference type="HOGENOM" id="CLU_3158818_0_0_9"/>
<protein>
    <submittedName>
        <fullName evidence="3">Uncharacterized protein</fullName>
    </submittedName>
</protein>
<evidence type="ECO:0000313" key="2">
    <source>
        <dbReference type="EMBL" id="ADG81120.1"/>
    </source>
</evidence>
<sequence length="48" mass="5381">MYVEDDMRLADAVRRSFSTTGNPRSIDHLSQDCLAVTSHCSVLRDHSS</sequence>
<proteinExistence type="predicted"/>
<name>D5X8T6_THEPJ</name>
<dbReference type="EMBL" id="CP002028">
    <property type="protein sequence ID" value="ADG80976.1"/>
    <property type="molecule type" value="Genomic_DNA"/>
</dbReference>
<accession>D5X8T6</accession>
<dbReference type="Proteomes" id="UP000002377">
    <property type="component" value="Chromosome"/>
</dbReference>
<organism evidence="3 4">
    <name type="scientific">Thermincola potens (strain JR)</name>
    <dbReference type="NCBI Taxonomy" id="635013"/>
    <lineage>
        <taxon>Bacteria</taxon>
        <taxon>Bacillati</taxon>
        <taxon>Bacillota</taxon>
        <taxon>Clostridia</taxon>
        <taxon>Eubacteriales</taxon>
        <taxon>Thermincolaceae</taxon>
        <taxon>Thermincola</taxon>
    </lineage>
</organism>